<dbReference type="SUPFAM" id="SSF57756">
    <property type="entry name" value="Retrovirus zinc finger-like domains"/>
    <property type="match status" value="1"/>
</dbReference>
<dbReference type="AlphaFoldDB" id="A0AAV4WMC8"/>
<evidence type="ECO:0000256" key="1">
    <source>
        <dbReference type="SAM" id="MobiDB-lite"/>
    </source>
</evidence>
<evidence type="ECO:0000313" key="3">
    <source>
        <dbReference type="Proteomes" id="UP001054945"/>
    </source>
</evidence>
<keyword evidence="3" id="KW-1185">Reference proteome</keyword>
<accession>A0AAV4WMC8</accession>
<protein>
    <submittedName>
        <fullName evidence="2">Nucleic-acid-binding protein from transposon X-element</fullName>
    </submittedName>
</protein>
<organism evidence="2 3">
    <name type="scientific">Caerostris extrusa</name>
    <name type="common">Bark spider</name>
    <name type="synonym">Caerostris bankana</name>
    <dbReference type="NCBI Taxonomy" id="172846"/>
    <lineage>
        <taxon>Eukaryota</taxon>
        <taxon>Metazoa</taxon>
        <taxon>Ecdysozoa</taxon>
        <taxon>Arthropoda</taxon>
        <taxon>Chelicerata</taxon>
        <taxon>Arachnida</taxon>
        <taxon>Araneae</taxon>
        <taxon>Araneomorphae</taxon>
        <taxon>Entelegynae</taxon>
        <taxon>Araneoidea</taxon>
        <taxon>Araneidae</taxon>
        <taxon>Caerostris</taxon>
    </lineage>
</organism>
<reference evidence="2 3" key="1">
    <citation type="submission" date="2021-06" db="EMBL/GenBank/DDBJ databases">
        <title>Caerostris extrusa draft genome.</title>
        <authorList>
            <person name="Kono N."/>
            <person name="Arakawa K."/>
        </authorList>
    </citation>
    <scope>NUCLEOTIDE SEQUENCE [LARGE SCALE GENOMIC DNA]</scope>
</reference>
<name>A0AAV4WMC8_CAEEX</name>
<dbReference type="PANTHER" id="PTHR33273:SF2">
    <property type="entry name" value="ENDONUCLEASE_EXONUCLEASE_PHOSPHATASE DOMAIN-CONTAINING PROTEIN"/>
    <property type="match status" value="1"/>
</dbReference>
<feature type="region of interest" description="Disordered" evidence="1">
    <location>
        <begin position="62"/>
        <end position="115"/>
    </location>
</feature>
<dbReference type="EMBL" id="BPLR01016465">
    <property type="protein sequence ID" value="GIY84070.1"/>
    <property type="molecule type" value="Genomic_DNA"/>
</dbReference>
<dbReference type="GO" id="GO:0003676">
    <property type="term" value="F:nucleic acid binding"/>
    <property type="evidence" value="ECO:0007669"/>
    <property type="project" value="InterPro"/>
</dbReference>
<feature type="compositionally biased region" description="Low complexity" evidence="1">
    <location>
        <begin position="69"/>
        <end position="82"/>
    </location>
</feature>
<evidence type="ECO:0000313" key="2">
    <source>
        <dbReference type="EMBL" id="GIY84070.1"/>
    </source>
</evidence>
<gene>
    <name evidence="2" type="primary">ORF1_90</name>
    <name evidence="2" type="ORF">CEXT_537791</name>
</gene>
<feature type="compositionally biased region" description="Low complexity" evidence="1">
    <location>
        <begin position="96"/>
        <end position="105"/>
    </location>
</feature>
<dbReference type="Proteomes" id="UP001054945">
    <property type="component" value="Unassembled WGS sequence"/>
</dbReference>
<dbReference type="GO" id="GO:0008270">
    <property type="term" value="F:zinc ion binding"/>
    <property type="evidence" value="ECO:0007669"/>
    <property type="project" value="InterPro"/>
</dbReference>
<dbReference type="PANTHER" id="PTHR33273">
    <property type="entry name" value="DOMAIN-CONTAINING PROTEIN, PUTATIVE-RELATED"/>
    <property type="match status" value="1"/>
</dbReference>
<comment type="caution">
    <text evidence="2">The sequence shown here is derived from an EMBL/GenBank/DDBJ whole genome shotgun (WGS) entry which is preliminary data.</text>
</comment>
<proteinExistence type="predicted"/>
<feature type="compositionally biased region" description="Basic residues" evidence="1">
    <location>
        <begin position="83"/>
        <end position="95"/>
    </location>
</feature>
<dbReference type="InterPro" id="IPR036875">
    <property type="entry name" value="Znf_CCHC_sf"/>
</dbReference>
<sequence>MINDMSYQKRRLNLDTSDPVDNKILQFAADNTTEILAWELSLHNKFSTLTVNNDATITRNLNEEEESSAKVSPASNNNPNKNQIKKPKQTVKKTNPKSNNKNSTQTEEENPNIKPIMITKPSNIIDFMRKINTDLKTKLNCKITNQYIKLEPENEDLHRTITKYLDEKQIPYYIIMPKLLRPIKIVIRGLPIDTNPDLIKSELNDMKFQVANIYQLKKGPRQDPHASLSRGIAQCHRCQKFGHSSINCRLTARCVKCAQEHLTSECPTQRTDAPLCANCNGKHPASYRGCPNFPKLNQTQAKTATTTTSNTFQPKYTHSNLSFANAVSTTSNTQNINTNSNSTLNSLQELAQDNELILILQTLHKIAPQIKQATSMQQKMLIVLTAFSM</sequence>